<keyword evidence="4" id="KW-1185">Reference proteome</keyword>
<feature type="domain" description="Disease resistance protein winged helix" evidence="2">
    <location>
        <begin position="203"/>
        <end position="249"/>
    </location>
</feature>
<dbReference type="Gene3D" id="3.80.10.10">
    <property type="entry name" value="Ribonuclease Inhibitor"/>
    <property type="match status" value="1"/>
</dbReference>
<dbReference type="Pfam" id="PF23559">
    <property type="entry name" value="WHD_DRP"/>
    <property type="match status" value="1"/>
</dbReference>
<proteinExistence type="predicted"/>
<sequence length="424" mass="48345">MVRLANDMLNDMFITRSRRCKAQEMTNLHHYRVELFYTVIDMQMQELNARFTESNKELLLCVACLSPSNSFSSFGKKKMVQLAELNLSPSVAGKLCMYAIPYPAARLKYLCHDGHSACRRAAVLMFEIFSTWEAIKYMLPDNDCDSRVIFTTRFTHIAYTSCQEIDAVSGVLAAKDWSRIDEWEMLHRSLGAELDGNDKLESMKQENTLEEVAKGYLSDIVNRNLVQVAGASDGRLRSCRIHDLMHEIILSRAKEQKIATIVCGGDTRWLEKVRRLSIHRDTESLADYSQHFSRLHSLIVLGTEDSVTISSLGGLCRGGSTLLKLLDLRASLEEDEILDLQSLFSAPSLLQRLYLKGRLEKLPDWITSHHSLFKVYLKWSKLRVHPLQCLQDLPNLVELQLLQEAYEGEGLCFKAGGFQRDSRL</sequence>
<dbReference type="Proteomes" id="UP000585474">
    <property type="component" value="Unassembled WGS sequence"/>
</dbReference>
<dbReference type="AlphaFoldDB" id="A0A7J0DY55"/>
<gene>
    <name evidence="3" type="ORF">Acr_00g0085920</name>
</gene>
<protein>
    <recommendedName>
        <fullName evidence="2">Disease resistance protein winged helix domain-containing protein</fullName>
    </recommendedName>
</protein>
<dbReference type="InterPro" id="IPR032675">
    <property type="entry name" value="LRR_dom_sf"/>
</dbReference>
<accession>A0A7J0DY55</accession>
<evidence type="ECO:0000259" key="2">
    <source>
        <dbReference type="Pfam" id="PF23559"/>
    </source>
</evidence>
<dbReference type="SUPFAM" id="SSF52058">
    <property type="entry name" value="L domain-like"/>
    <property type="match status" value="1"/>
</dbReference>
<dbReference type="EMBL" id="BJWL01000423">
    <property type="protein sequence ID" value="GFS43587.1"/>
    <property type="molecule type" value="Genomic_DNA"/>
</dbReference>
<dbReference type="PANTHER" id="PTHR11697">
    <property type="entry name" value="GENERAL TRANSCRIPTION FACTOR 2-RELATED ZINC FINGER PROTEIN"/>
    <property type="match status" value="1"/>
</dbReference>
<organism evidence="3 4">
    <name type="scientific">Actinidia rufa</name>
    <dbReference type="NCBI Taxonomy" id="165716"/>
    <lineage>
        <taxon>Eukaryota</taxon>
        <taxon>Viridiplantae</taxon>
        <taxon>Streptophyta</taxon>
        <taxon>Embryophyta</taxon>
        <taxon>Tracheophyta</taxon>
        <taxon>Spermatophyta</taxon>
        <taxon>Magnoliopsida</taxon>
        <taxon>eudicotyledons</taxon>
        <taxon>Gunneridae</taxon>
        <taxon>Pentapetalae</taxon>
        <taxon>asterids</taxon>
        <taxon>Ericales</taxon>
        <taxon>Actinidiaceae</taxon>
        <taxon>Actinidia</taxon>
    </lineage>
</organism>
<evidence type="ECO:0000256" key="1">
    <source>
        <dbReference type="ARBA" id="ARBA00022741"/>
    </source>
</evidence>
<evidence type="ECO:0000313" key="3">
    <source>
        <dbReference type="EMBL" id="GFS43587.1"/>
    </source>
</evidence>
<reference evidence="4" key="1">
    <citation type="submission" date="2019-07" db="EMBL/GenBank/DDBJ databases">
        <title>De Novo Assembly of kiwifruit Actinidia rufa.</title>
        <authorList>
            <person name="Sugita-Konishi S."/>
            <person name="Sato K."/>
            <person name="Mori E."/>
            <person name="Abe Y."/>
            <person name="Kisaki G."/>
            <person name="Hamano K."/>
            <person name="Suezawa K."/>
            <person name="Otani M."/>
            <person name="Fukuda T."/>
            <person name="Manabe T."/>
            <person name="Gomi K."/>
            <person name="Tabuchi M."/>
            <person name="Akimitsu K."/>
            <person name="Kataoka I."/>
        </authorList>
    </citation>
    <scope>NUCLEOTIDE SEQUENCE [LARGE SCALE GENOMIC DNA]</scope>
    <source>
        <strain evidence="4">cv. Fuchu</strain>
    </source>
</reference>
<dbReference type="InterPro" id="IPR058922">
    <property type="entry name" value="WHD_DRP"/>
</dbReference>
<name>A0A7J0DY55_9ERIC</name>
<dbReference type="PANTHER" id="PTHR11697:SF230">
    <property type="entry name" value="ZINC FINGER, MYM DOMAIN CONTAINING 1"/>
    <property type="match status" value="1"/>
</dbReference>
<evidence type="ECO:0000313" key="4">
    <source>
        <dbReference type="Proteomes" id="UP000585474"/>
    </source>
</evidence>
<keyword evidence="1" id="KW-0547">Nucleotide-binding</keyword>
<dbReference type="OrthoDB" id="6778351at2759"/>
<comment type="caution">
    <text evidence="3">The sequence shown here is derived from an EMBL/GenBank/DDBJ whole genome shotgun (WGS) entry which is preliminary data.</text>
</comment>
<dbReference type="InterPro" id="IPR055298">
    <property type="entry name" value="AtLOH3-like"/>
</dbReference>